<accession>K3WHW3</accession>
<evidence type="ECO:0000313" key="4">
    <source>
        <dbReference type="Proteomes" id="UP000019132"/>
    </source>
</evidence>
<feature type="compositionally biased region" description="Polar residues" evidence="1">
    <location>
        <begin position="147"/>
        <end position="156"/>
    </location>
</feature>
<keyword evidence="4" id="KW-1185">Reference proteome</keyword>
<evidence type="ECO:0000256" key="2">
    <source>
        <dbReference type="SAM" id="Phobius"/>
    </source>
</evidence>
<dbReference type="EMBL" id="GL376631">
    <property type="status" value="NOT_ANNOTATED_CDS"/>
    <property type="molecule type" value="Genomic_DNA"/>
</dbReference>
<dbReference type="HOGENOM" id="CLU_100045_0_0_1"/>
<reference evidence="3" key="3">
    <citation type="submission" date="2015-02" db="UniProtKB">
        <authorList>
            <consortium name="EnsemblProtists"/>
        </authorList>
    </citation>
    <scope>IDENTIFICATION</scope>
    <source>
        <strain evidence="3">DAOM BR144</strain>
    </source>
</reference>
<keyword evidence="2" id="KW-0472">Membrane</keyword>
<feature type="compositionally biased region" description="Polar residues" evidence="1">
    <location>
        <begin position="120"/>
        <end position="132"/>
    </location>
</feature>
<evidence type="ECO:0000256" key="1">
    <source>
        <dbReference type="SAM" id="MobiDB-lite"/>
    </source>
</evidence>
<protein>
    <submittedName>
        <fullName evidence="3">Uncharacterized protein</fullName>
    </submittedName>
</protein>
<dbReference type="eggNOG" id="ENOG502S45C">
    <property type="taxonomic scope" value="Eukaryota"/>
</dbReference>
<feature type="compositionally biased region" description="Polar residues" evidence="1">
    <location>
        <begin position="96"/>
        <end position="112"/>
    </location>
</feature>
<reference evidence="4" key="2">
    <citation type="submission" date="2010-04" db="EMBL/GenBank/DDBJ databases">
        <authorList>
            <person name="Buell R."/>
            <person name="Hamilton J."/>
            <person name="Hostetler J."/>
        </authorList>
    </citation>
    <scope>NUCLEOTIDE SEQUENCE [LARGE SCALE GENOMIC DNA]</scope>
    <source>
        <strain evidence="4">DAOM:BR144</strain>
    </source>
</reference>
<keyword evidence="2" id="KW-1133">Transmembrane helix</keyword>
<feature type="region of interest" description="Disordered" evidence="1">
    <location>
        <begin position="96"/>
        <end position="186"/>
    </location>
</feature>
<sequence>MSMWKQLFSEAPPGAVENLLSPKRKFWYAMFALTPGTLLALYLHRVKVEMEAEDEMLRLQHIQDELRGEADREQKDVALMGMIQEMRTRIASLEQQVTEAKATAHTQSSNKESAAASPDNVETQAPTSTADWEQQKALFLAPAPQSGAKNDAQSGINERVKQRERELLQHDVKEFKAARAGAGNEK</sequence>
<dbReference type="EnsemblProtists" id="PYU1_T004555">
    <property type="protein sequence ID" value="PYU1_T004555"/>
    <property type="gene ID" value="PYU1_G004544"/>
</dbReference>
<reference evidence="4" key="1">
    <citation type="journal article" date="2010" name="Genome Biol.">
        <title>Genome sequence of the necrotrophic plant pathogen Pythium ultimum reveals original pathogenicity mechanisms and effector repertoire.</title>
        <authorList>
            <person name="Levesque C.A."/>
            <person name="Brouwer H."/>
            <person name="Cano L."/>
            <person name="Hamilton J.P."/>
            <person name="Holt C."/>
            <person name="Huitema E."/>
            <person name="Raffaele S."/>
            <person name="Robideau G.P."/>
            <person name="Thines M."/>
            <person name="Win J."/>
            <person name="Zerillo M.M."/>
            <person name="Beakes G.W."/>
            <person name="Boore J.L."/>
            <person name="Busam D."/>
            <person name="Dumas B."/>
            <person name="Ferriera S."/>
            <person name="Fuerstenberg S.I."/>
            <person name="Gachon C.M."/>
            <person name="Gaulin E."/>
            <person name="Govers F."/>
            <person name="Grenville-Briggs L."/>
            <person name="Horner N."/>
            <person name="Hostetler J."/>
            <person name="Jiang R.H."/>
            <person name="Johnson J."/>
            <person name="Krajaejun T."/>
            <person name="Lin H."/>
            <person name="Meijer H.J."/>
            <person name="Moore B."/>
            <person name="Morris P."/>
            <person name="Phuntmart V."/>
            <person name="Puiu D."/>
            <person name="Shetty J."/>
            <person name="Stajich J.E."/>
            <person name="Tripathy S."/>
            <person name="Wawra S."/>
            <person name="van West P."/>
            <person name="Whitty B.R."/>
            <person name="Coutinho P.M."/>
            <person name="Henrissat B."/>
            <person name="Martin F."/>
            <person name="Thomas P.D."/>
            <person name="Tyler B.M."/>
            <person name="De Vries R.P."/>
            <person name="Kamoun S."/>
            <person name="Yandell M."/>
            <person name="Tisserat N."/>
            <person name="Buell C.R."/>
        </authorList>
    </citation>
    <scope>NUCLEOTIDE SEQUENCE</scope>
    <source>
        <strain evidence="4">DAOM:BR144</strain>
    </source>
</reference>
<evidence type="ECO:0000313" key="3">
    <source>
        <dbReference type="EnsemblProtists" id="PYU1_T004555"/>
    </source>
</evidence>
<name>K3WHW3_GLOUD</name>
<proteinExistence type="predicted"/>
<dbReference type="InParanoid" id="K3WHW3"/>
<dbReference type="Proteomes" id="UP000019132">
    <property type="component" value="Unassembled WGS sequence"/>
</dbReference>
<feature type="compositionally biased region" description="Basic and acidic residues" evidence="1">
    <location>
        <begin position="158"/>
        <end position="177"/>
    </location>
</feature>
<keyword evidence="2" id="KW-0812">Transmembrane</keyword>
<organism evidence="3 4">
    <name type="scientific">Globisporangium ultimum (strain ATCC 200006 / CBS 805.95 / DAOM BR144)</name>
    <name type="common">Pythium ultimum</name>
    <dbReference type="NCBI Taxonomy" id="431595"/>
    <lineage>
        <taxon>Eukaryota</taxon>
        <taxon>Sar</taxon>
        <taxon>Stramenopiles</taxon>
        <taxon>Oomycota</taxon>
        <taxon>Peronosporomycetes</taxon>
        <taxon>Pythiales</taxon>
        <taxon>Pythiaceae</taxon>
        <taxon>Globisporangium</taxon>
    </lineage>
</organism>
<feature type="transmembrane region" description="Helical" evidence="2">
    <location>
        <begin position="26"/>
        <end position="43"/>
    </location>
</feature>
<dbReference type="VEuPathDB" id="FungiDB:PYU1_G004544"/>
<dbReference type="AlphaFoldDB" id="K3WHW3"/>